<evidence type="ECO:0000256" key="1">
    <source>
        <dbReference type="SAM" id="MobiDB-lite"/>
    </source>
</evidence>
<sequence>MKNGAQETRQNAEANNEDSSQLDLNNTWETCSCDQGMEKDRLSEDNEQDGLLTIGLSQGELKARRTGFKPYKRCSVEARESRVMNSSQDQEKCPKRLRLEGDAST</sequence>
<dbReference type="AlphaFoldDB" id="A0A7C8YYB3"/>
<protein>
    <submittedName>
        <fullName evidence="2">Uncharacterized protein</fullName>
    </submittedName>
</protein>
<dbReference type="EMBL" id="GISG01070288">
    <property type="protein sequence ID" value="MBA4629634.1"/>
    <property type="molecule type" value="Transcribed_RNA"/>
</dbReference>
<evidence type="ECO:0000313" key="2">
    <source>
        <dbReference type="EMBL" id="MBA4629634.1"/>
    </source>
</evidence>
<proteinExistence type="predicted"/>
<feature type="region of interest" description="Disordered" evidence="1">
    <location>
        <begin position="81"/>
        <end position="105"/>
    </location>
</feature>
<reference evidence="2" key="1">
    <citation type="journal article" date="2013" name="J. Plant Res.">
        <title>Effect of fungi and light on seed germination of three Opuntia species from semiarid lands of central Mexico.</title>
        <authorList>
            <person name="Delgado-Sanchez P."/>
            <person name="Jimenez-Bremont J.F."/>
            <person name="Guerrero-Gonzalez Mde L."/>
            <person name="Flores J."/>
        </authorList>
    </citation>
    <scope>NUCLEOTIDE SEQUENCE</scope>
    <source>
        <tissue evidence="2">Cladode</tissue>
    </source>
</reference>
<accession>A0A7C8YYB3</accession>
<feature type="region of interest" description="Disordered" evidence="1">
    <location>
        <begin position="1"/>
        <end position="25"/>
    </location>
</feature>
<reference evidence="2" key="2">
    <citation type="submission" date="2020-07" db="EMBL/GenBank/DDBJ databases">
        <authorList>
            <person name="Vera ALvarez R."/>
            <person name="Arias-Moreno D.M."/>
            <person name="Jimenez-Jacinto V."/>
            <person name="Jimenez-Bremont J.F."/>
            <person name="Swaminathan K."/>
            <person name="Moose S.P."/>
            <person name="Guerrero-Gonzalez M.L."/>
            <person name="Marino-Ramirez L."/>
            <person name="Landsman D."/>
            <person name="Rodriguez-Kessler M."/>
            <person name="Delgado-Sanchez P."/>
        </authorList>
    </citation>
    <scope>NUCLEOTIDE SEQUENCE</scope>
    <source>
        <tissue evidence="2">Cladode</tissue>
    </source>
</reference>
<feature type="compositionally biased region" description="Basic and acidic residues" evidence="1">
    <location>
        <begin position="89"/>
        <end position="105"/>
    </location>
</feature>
<name>A0A7C8YYB3_OPUST</name>
<organism evidence="2">
    <name type="scientific">Opuntia streptacantha</name>
    <name type="common">Prickly pear cactus</name>
    <name type="synonym">Opuntia cardona</name>
    <dbReference type="NCBI Taxonomy" id="393608"/>
    <lineage>
        <taxon>Eukaryota</taxon>
        <taxon>Viridiplantae</taxon>
        <taxon>Streptophyta</taxon>
        <taxon>Embryophyta</taxon>
        <taxon>Tracheophyta</taxon>
        <taxon>Spermatophyta</taxon>
        <taxon>Magnoliopsida</taxon>
        <taxon>eudicotyledons</taxon>
        <taxon>Gunneridae</taxon>
        <taxon>Pentapetalae</taxon>
        <taxon>Caryophyllales</taxon>
        <taxon>Cactineae</taxon>
        <taxon>Cactaceae</taxon>
        <taxon>Opuntioideae</taxon>
        <taxon>Opuntia</taxon>
    </lineage>
</organism>